<dbReference type="InterPro" id="IPR020610">
    <property type="entry name" value="Thiolase_AS"/>
</dbReference>
<dbReference type="NCBIfam" id="TIGR01930">
    <property type="entry name" value="AcCoA-C-Actrans"/>
    <property type="match status" value="1"/>
</dbReference>
<comment type="similarity">
    <text evidence="1 4">Belongs to the thiolase-like superfamily. Thiolase family.</text>
</comment>
<dbReference type="Pfam" id="PF00108">
    <property type="entry name" value="Thiolase_N"/>
    <property type="match status" value="1"/>
</dbReference>
<evidence type="ECO:0000313" key="7">
    <source>
        <dbReference type="EMBL" id="GAA6197506.1"/>
    </source>
</evidence>
<evidence type="ECO:0000313" key="8">
    <source>
        <dbReference type="Proteomes" id="UP001441944"/>
    </source>
</evidence>
<evidence type="ECO:0000259" key="5">
    <source>
        <dbReference type="Pfam" id="PF00108"/>
    </source>
</evidence>
<dbReference type="PROSITE" id="PS00099">
    <property type="entry name" value="THIOLASE_3"/>
    <property type="match status" value="1"/>
</dbReference>
<dbReference type="Gene3D" id="3.40.47.10">
    <property type="match status" value="2"/>
</dbReference>
<evidence type="ECO:0000259" key="6">
    <source>
        <dbReference type="Pfam" id="PF02803"/>
    </source>
</evidence>
<keyword evidence="2 4" id="KW-0808">Transferase</keyword>
<organism evidence="7 8">
    <name type="scientific">Pseudophaeobacter arcticus</name>
    <dbReference type="NCBI Taxonomy" id="385492"/>
    <lineage>
        <taxon>Bacteria</taxon>
        <taxon>Pseudomonadati</taxon>
        <taxon>Pseudomonadota</taxon>
        <taxon>Alphaproteobacteria</taxon>
        <taxon>Rhodobacterales</taxon>
        <taxon>Paracoccaceae</taxon>
        <taxon>Pseudophaeobacter</taxon>
    </lineage>
</organism>
<dbReference type="SUPFAM" id="SSF53901">
    <property type="entry name" value="Thiolase-like"/>
    <property type="match status" value="2"/>
</dbReference>
<dbReference type="Pfam" id="PF02803">
    <property type="entry name" value="Thiolase_C"/>
    <property type="match status" value="1"/>
</dbReference>
<evidence type="ECO:0000256" key="4">
    <source>
        <dbReference type="RuleBase" id="RU003557"/>
    </source>
</evidence>
<dbReference type="InterPro" id="IPR020617">
    <property type="entry name" value="Thiolase_C"/>
</dbReference>
<dbReference type="PANTHER" id="PTHR43365:SF1">
    <property type="entry name" value="ACETYL-COA C-ACYLTRANSFERASE"/>
    <property type="match status" value="1"/>
</dbReference>
<keyword evidence="8" id="KW-1185">Reference proteome</keyword>
<dbReference type="InterPro" id="IPR020613">
    <property type="entry name" value="Thiolase_CS"/>
</dbReference>
<reference evidence="7 8" key="1">
    <citation type="submission" date="2024-04" db="EMBL/GenBank/DDBJ databases">
        <title>Draft genome sequence of Pseudophaeobacter arcticus NBRC 116598.</title>
        <authorList>
            <person name="Miyakawa T."/>
            <person name="Kusuya Y."/>
            <person name="Miura T."/>
        </authorList>
    </citation>
    <scope>NUCLEOTIDE SEQUENCE [LARGE SCALE GENOMIC DNA]</scope>
    <source>
        <strain evidence="7 8">SU-CL00105</strain>
    </source>
</reference>
<dbReference type="PROSITE" id="PS00098">
    <property type="entry name" value="THIOLASE_1"/>
    <property type="match status" value="1"/>
</dbReference>
<dbReference type="NCBIfam" id="NF006090">
    <property type="entry name" value="PRK08242.1"/>
    <property type="match status" value="1"/>
</dbReference>
<dbReference type="InterPro" id="IPR020615">
    <property type="entry name" value="Thiolase_acyl_enz_int_AS"/>
</dbReference>
<comment type="caution">
    <text evidence="7">The sequence shown here is derived from an EMBL/GenBank/DDBJ whole genome shotgun (WGS) entry which is preliminary data.</text>
</comment>
<dbReference type="InterPro" id="IPR002155">
    <property type="entry name" value="Thiolase"/>
</dbReference>
<dbReference type="PANTHER" id="PTHR43365">
    <property type="entry name" value="BLR7806 PROTEIN"/>
    <property type="match status" value="1"/>
</dbReference>
<gene>
    <name evidence="7" type="ORF">NBRC116598_29500</name>
</gene>
<dbReference type="PROSITE" id="PS00737">
    <property type="entry name" value="THIOLASE_2"/>
    <property type="match status" value="1"/>
</dbReference>
<dbReference type="InterPro" id="IPR020616">
    <property type="entry name" value="Thiolase_N"/>
</dbReference>
<dbReference type="EMBL" id="BAABWU010000012">
    <property type="protein sequence ID" value="GAA6197506.1"/>
    <property type="molecule type" value="Genomic_DNA"/>
</dbReference>
<keyword evidence="3 4" id="KW-0012">Acyltransferase</keyword>
<dbReference type="RefSeq" id="WP_295447218.1">
    <property type="nucleotide sequence ID" value="NZ_BAABWU010000012.1"/>
</dbReference>
<accession>A0ABQ0ANN8</accession>
<dbReference type="CDD" id="cd00751">
    <property type="entry name" value="thiolase"/>
    <property type="match status" value="1"/>
</dbReference>
<evidence type="ECO:0000256" key="3">
    <source>
        <dbReference type="ARBA" id="ARBA00023315"/>
    </source>
</evidence>
<sequence>MTEAYIYDAIRTPRGKGRKDGALHEVTSVRLSALTLNALKERNNLEGHAVEDVIWGNVTQVMEQGGCLARSAVLASDLDQSIPGLAINRFCASGMEAVNLAANQVKGGAGQAYIAGGVEMMGRVAMGSDGAAIAVDPSLAMETYFVPQGISADIIATEYGFTREQADALAVESQRRAKAAWDDNRFAKSVITVRDQNGIAILDHDEYMRPGTDMQSLGALNASFQMMGEQMPGFDKVAMLKYPHLERINHIHHAGNSSGIVDGSAAVLIGNKEFGEQYGLKPRARIKATAKIGTDPTIMLTGPVPVTQKILADNGMVISDLDLFEVNEAFASVVMRFQQAFDVDPAVVNPNGGSIAMGHPLGATGAMIIGTLLDELERQDKEMGLATLCIASGMGAATIIERV</sequence>
<dbReference type="PIRSF" id="PIRSF000429">
    <property type="entry name" value="Ac-CoA_Ac_transf"/>
    <property type="match status" value="1"/>
</dbReference>
<dbReference type="Proteomes" id="UP001441944">
    <property type="component" value="Unassembled WGS sequence"/>
</dbReference>
<name>A0ABQ0ANN8_9RHOB</name>
<evidence type="ECO:0000256" key="1">
    <source>
        <dbReference type="ARBA" id="ARBA00010982"/>
    </source>
</evidence>
<evidence type="ECO:0000256" key="2">
    <source>
        <dbReference type="ARBA" id="ARBA00022679"/>
    </source>
</evidence>
<feature type="domain" description="Thiolase C-terminal" evidence="6">
    <location>
        <begin position="280"/>
        <end position="402"/>
    </location>
</feature>
<dbReference type="InterPro" id="IPR016039">
    <property type="entry name" value="Thiolase-like"/>
</dbReference>
<feature type="domain" description="Thiolase N-terminal" evidence="5">
    <location>
        <begin position="5"/>
        <end position="228"/>
    </location>
</feature>
<protein>
    <submittedName>
        <fullName evidence="7">Acetyl-CoA C-acetyltransferase</fullName>
    </submittedName>
</protein>
<proteinExistence type="inferred from homology"/>